<dbReference type="Gene3D" id="3.40.570.10">
    <property type="entry name" value="Extracellular Endonuclease, subunit A"/>
    <property type="match status" value="1"/>
</dbReference>
<evidence type="ECO:0000313" key="4">
    <source>
        <dbReference type="EMBL" id="MST71084.1"/>
    </source>
</evidence>
<evidence type="ECO:0000256" key="2">
    <source>
        <dbReference type="SAM" id="Phobius"/>
    </source>
</evidence>
<evidence type="ECO:0000256" key="1">
    <source>
        <dbReference type="SAM" id="MobiDB-lite"/>
    </source>
</evidence>
<dbReference type="AlphaFoldDB" id="A0A6N7XJF4"/>
<gene>
    <name evidence="4" type="ORF">FYJ65_07030</name>
</gene>
<dbReference type="InterPro" id="IPR044929">
    <property type="entry name" value="DNA/RNA_non-sp_Endonuclease_sf"/>
</dbReference>
<dbReference type="InterPro" id="IPR044927">
    <property type="entry name" value="Endonuclea_NS_2"/>
</dbReference>
<keyword evidence="2" id="KW-0812">Transmembrane</keyword>
<dbReference type="Pfam" id="PF13930">
    <property type="entry name" value="Endonuclea_NS_2"/>
    <property type="match status" value="1"/>
</dbReference>
<organism evidence="4 5">
    <name type="scientific">Mogibacterium kristiansenii</name>
    <dbReference type="NCBI Taxonomy" id="2606708"/>
    <lineage>
        <taxon>Bacteria</taxon>
        <taxon>Bacillati</taxon>
        <taxon>Bacillota</taxon>
        <taxon>Clostridia</taxon>
        <taxon>Peptostreptococcales</taxon>
        <taxon>Anaerovoracaceae</taxon>
        <taxon>Mogibacterium</taxon>
    </lineage>
</organism>
<name>A0A6N7XJF4_9FIRM</name>
<feature type="transmembrane region" description="Helical" evidence="2">
    <location>
        <begin position="29"/>
        <end position="46"/>
    </location>
</feature>
<protein>
    <recommendedName>
        <fullName evidence="3">Type VII secretion system protein EssD-like domain-containing protein</fullName>
    </recommendedName>
</protein>
<feature type="region of interest" description="Disordered" evidence="1">
    <location>
        <begin position="1"/>
        <end position="23"/>
    </location>
</feature>
<comment type="caution">
    <text evidence="4">The sequence shown here is derived from an EMBL/GenBank/DDBJ whole genome shotgun (WGS) entry which is preliminary data.</text>
</comment>
<keyword evidence="2" id="KW-0472">Membrane</keyword>
<dbReference type="Gene3D" id="3.40.10.10">
    <property type="entry name" value="DNA Methylphosphotriester Repair Domain"/>
    <property type="match status" value="1"/>
</dbReference>
<reference evidence="4 5" key="1">
    <citation type="submission" date="2019-08" db="EMBL/GenBank/DDBJ databases">
        <title>In-depth cultivation of the pig gut microbiome towards novel bacterial diversity and tailored functional studies.</title>
        <authorList>
            <person name="Wylensek D."/>
            <person name="Hitch T.C.A."/>
            <person name="Clavel T."/>
        </authorList>
    </citation>
    <scope>NUCLEOTIDE SEQUENCE [LARGE SCALE GENOMIC DNA]</scope>
    <source>
        <strain evidence="4 5">WCA-MUC-591-APC-4B</strain>
    </source>
</reference>
<evidence type="ECO:0000259" key="3">
    <source>
        <dbReference type="Pfam" id="PF13930"/>
    </source>
</evidence>
<feature type="domain" description="Type VII secretion system protein EssD-like" evidence="3">
    <location>
        <begin position="114"/>
        <end position="246"/>
    </location>
</feature>
<dbReference type="InterPro" id="IPR035451">
    <property type="entry name" value="Ada-like_dom_sf"/>
</dbReference>
<proteinExistence type="predicted"/>
<feature type="region of interest" description="Disordered" evidence="1">
    <location>
        <begin position="78"/>
        <end position="106"/>
    </location>
</feature>
<keyword evidence="5" id="KW-1185">Reference proteome</keyword>
<feature type="compositionally biased region" description="Basic residues" evidence="1">
    <location>
        <begin position="1"/>
        <end position="12"/>
    </location>
</feature>
<accession>A0A6N7XJF4</accession>
<dbReference type="SUPFAM" id="SSF57884">
    <property type="entry name" value="Ada DNA repair protein, N-terminal domain (N-Ada 10)"/>
    <property type="match status" value="1"/>
</dbReference>
<dbReference type="RefSeq" id="WP_154554644.1">
    <property type="nucleotide sequence ID" value="NZ_JBJESO010000014.1"/>
</dbReference>
<sequence length="364" mass="40017">MSANHTTKKPNKKTPGPGEDGRCANRKRILTLAVILIAAAGILFAHKGDEIQNLIQSKGIHAEAGVAKAGYKSGGLSPKNLSDKSIRKTVPNYSGQPYRELNGGKPEFRKSEISKKAYERLGDLDRLGRCTGTLACLGREIMPKDGQQRGSISEIHPTGWHSVQYRSVSGGSLYNRCHLIGWQLTGNDAVARNLITGTRYMNVEGMEPFESKVAEYLRSTGNHVMYRVTPVFKGDEAVARGVHMEALSVEDGGRGISFNVYCYNVQPKIKIDYATGESKSTISGDKSGYRTRKNGTTYSSKKLQKHTVKKGQGTKYIVNTNTGKFHYPSCYSVKQMSERNTVTTKESRKQLIAEGYSPCGNCHP</sequence>
<dbReference type="EMBL" id="VUNA01000013">
    <property type="protein sequence ID" value="MST71084.1"/>
    <property type="molecule type" value="Genomic_DNA"/>
</dbReference>
<dbReference type="Proteomes" id="UP000469424">
    <property type="component" value="Unassembled WGS sequence"/>
</dbReference>
<evidence type="ECO:0000313" key="5">
    <source>
        <dbReference type="Proteomes" id="UP000469424"/>
    </source>
</evidence>
<keyword evidence="2" id="KW-1133">Transmembrane helix</keyword>